<feature type="transmembrane region" description="Helical" evidence="12">
    <location>
        <begin position="1455"/>
        <end position="1474"/>
    </location>
</feature>
<keyword evidence="6 12" id="KW-0812">Transmembrane</keyword>
<feature type="region of interest" description="Disordered" evidence="11">
    <location>
        <begin position="2673"/>
        <end position="2700"/>
    </location>
</feature>
<feature type="region of interest" description="Disordered" evidence="11">
    <location>
        <begin position="349"/>
        <end position="376"/>
    </location>
</feature>
<dbReference type="InterPro" id="IPR027005">
    <property type="entry name" value="PMT-like"/>
</dbReference>
<reference evidence="15 16" key="1">
    <citation type="submission" date="2019-07" db="EMBL/GenBank/DDBJ databases">
        <title>Genomes of Cafeteria roenbergensis.</title>
        <authorList>
            <person name="Fischer M.G."/>
            <person name="Hackl T."/>
            <person name="Roman M."/>
        </authorList>
    </citation>
    <scope>NUCLEOTIDE SEQUENCE [LARGE SCALE GENOMIC DNA]</scope>
    <source>
        <strain evidence="15 16">RCC970-E3</strain>
    </source>
</reference>
<dbReference type="SUPFAM" id="SSF49899">
    <property type="entry name" value="Concanavalin A-like lectins/glucanases"/>
    <property type="match status" value="1"/>
</dbReference>
<dbReference type="GO" id="GO:0006493">
    <property type="term" value="P:protein O-linked glycosylation"/>
    <property type="evidence" value="ECO:0007669"/>
    <property type="project" value="InterPro"/>
</dbReference>
<dbReference type="PROSITE" id="PS51470">
    <property type="entry name" value="FG_GAP"/>
    <property type="match status" value="1"/>
</dbReference>
<dbReference type="Pfam" id="PF02366">
    <property type="entry name" value="PMT"/>
    <property type="match status" value="1"/>
</dbReference>
<evidence type="ECO:0000256" key="8">
    <source>
        <dbReference type="ARBA" id="ARBA00023136"/>
    </source>
</evidence>
<evidence type="ECO:0000256" key="9">
    <source>
        <dbReference type="PROSITE-ProRule" id="PRU00803"/>
    </source>
</evidence>
<evidence type="ECO:0000256" key="7">
    <source>
        <dbReference type="ARBA" id="ARBA00022989"/>
    </source>
</evidence>
<dbReference type="InterPro" id="IPR032421">
    <property type="entry name" value="PMT_4TMC"/>
</dbReference>
<feature type="repeat" description="FG-GAP" evidence="9">
    <location>
        <begin position="1606"/>
        <end position="1665"/>
    </location>
</feature>
<dbReference type="InterPro" id="IPR028994">
    <property type="entry name" value="Integrin_alpha_N"/>
</dbReference>
<feature type="compositionally biased region" description="Low complexity" evidence="11">
    <location>
        <begin position="174"/>
        <end position="201"/>
    </location>
</feature>
<feature type="compositionally biased region" description="Low complexity" evidence="11">
    <location>
        <begin position="921"/>
        <end position="932"/>
    </location>
</feature>
<evidence type="ECO:0000256" key="12">
    <source>
        <dbReference type="SAM" id="Phobius"/>
    </source>
</evidence>
<evidence type="ECO:0000256" key="2">
    <source>
        <dbReference type="ARBA" id="ARBA00004922"/>
    </source>
</evidence>
<dbReference type="PANTHER" id="PTHR10050">
    <property type="entry name" value="DOLICHYL-PHOSPHATE-MANNOSE--PROTEIN MANNOSYLTRANSFERASE"/>
    <property type="match status" value="1"/>
</dbReference>
<feature type="region of interest" description="Disordered" evidence="11">
    <location>
        <begin position="907"/>
        <end position="944"/>
    </location>
</feature>
<feature type="compositionally biased region" description="Basic and acidic residues" evidence="11">
    <location>
        <begin position="305"/>
        <end position="330"/>
    </location>
</feature>
<dbReference type="SUPFAM" id="SSF69318">
    <property type="entry name" value="Integrin alpha N-terminal domain"/>
    <property type="match status" value="1"/>
</dbReference>
<feature type="compositionally biased region" description="Basic and acidic residues" evidence="11">
    <location>
        <begin position="202"/>
        <end position="257"/>
    </location>
</feature>
<feature type="transmembrane region" description="Helical" evidence="12">
    <location>
        <begin position="1431"/>
        <end position="1449"/>
    </location>
</feature>
<evidence type="ECO:0000259" key="13">
    <source>
        <dbReference type="Pfam" id="PF02366"/>
    </source>
</evidence>
<name>A0A5A8DYI5_CAFRO</name>
<feature type="transmembrane region" description="Helical" evidence="12">
    <location>
        <begin position="1391"/>
        <end position="1410"/>
    </location>
</feature>
<dbReference type="InterPro" id="IPR003342">
    <property type="entry name" value="ArnT-like_N"/>
</dbReference>
<evidence type="ECO:0000313" key="15">
    <source>
        <dbReference type="EMBL" id="KAA0170562.1"/>
    </source>
</evidence>
<organism evidence="15 16">
    <name type="scientific">Cafeteria roenbergensis</name>
    <name type="common">Marine flagellate</name>
    <dbReference type="NCBI Taxonomy" id="33653"/>
    <lineage>
        <taxon>Eukaryota</taxon>
        <taxon>Sar</taxon>
        <taxon>Stramenopiles</taxon>
        <taxon>Bigyra</taxon>
        <taxon>Opalozoa</taxon>
        <taxon>Bicosoecida</taxon>
        <taxon>Cafeteriaceae</taxon>
        <taxon>Cafeteria</taxon>
    </lineage>
</organism>
<feature type="transmembrane region" description="Helical" evidence="12">
    <location>
        <begin position="819"/>
        <end position="839"/>
    </location>
</feature>
<evidence type="ECO:0000256" key="1">
    <source>
        <dbReference type="ARBA" id="ARBA00004127"/>
    </source>
</evidence>
<feature type="region of interest" description="Disordered" evidence="11">
    <location>
        <begin position="501"/>
        <end position="618"/>
    </location>
</feature>
<comment type="pathway">
    <text evidence="2">Protein modification; protein glycosylation.</text>
</comment>
<feature type="transmembrane region" description="Helical" evidence="12">
    <location>
        <begin position="1277"/>
        <end position="1299"/>
    </location>
</feature>
<evidence type="ECO:0000259" key="14">
    <source>
        <dbReference type="Pfam" id="PF16192"/>
    </source>
</evidence>
<dbReference type="InterPro" id="IPR013320">
    <property type="entry name" value="ConA-like_dom_sf"/>
</dbReference>
<gene>
    <name evidence="15" type="ORF">FNF28_01324</name>
</gene>
<keyword evidence="10" id="KW-0175">Coiled coil</keyword>
<dbReference type="Gene3D" id="2.130.10.130">
    <property type="entry name" value="Integrin alpha, N-terminal"/>
    <property type="match status" value="2"/>
</dbReference>
<evidence type="ECO:0000256" key="6">
    <source>
        <dbReference type="ARBA" id="ARBA00022692"/>
    </source>
</evidence>
<evidence type="ECO:0000256" key="4">
    <source>
        <dbReference type="ARBA" id="ARBA00022676"/>
    </source>
</evidence>
<dbReference type="UniPathway" id="UPA00378"/>
<keyword evidence="7 12" id="KW-1133">Transmembrane helix</keyword>
<evidence type="ECO:0000256" key="3">
    <source>
        <dbReference type="ARBA" id="ARBA00007222"/>
    </source>
</evidence>
<feature type="region of interest" description="Disordered" evidence="11">
    <location>
        <begin position="437"/>
        <end position="456"/>
    </location>
</feature>
<keyword evidence="8 12" id="KW-0472">Membrane</keyword>
<dbReference type="Proteomes" id="UP000324907">
    <property type="component" value="Unassembled WGS sequence"/>
</dbReference>
<feature type="domain" description="Protein O-mannosyl-transferase C-terminal four TM" evidence="14">
    <location>
        <begin position="1332"/>
        <end position="1509"/>
    </location>
</feature>
<evidence type="ECO:0000256" key="5">
    <source>
        <dbReference type="ARBA" id="ARBA00022679"/>
    </source>
</evidence>
<dbReference type="InterPro" id="IPR013519">
    <property type="entry name" value="Int_alpha_beta-p"/>
</dbReference>
<dbReference type="SMART" id="SM00191">
    <property type="entry name" value="Int_alpha"/>
    <property type="match status" value="3"/>
</dbReference>
<evidence type="ECO:0000256" key="10">
    <source>
        <dbReference type="SAM" id="Coils"/>
    </source>
</evidence>
<proteinExistence type="inferred from homology"/>
<protein>
    <submittedName>
        <fullName evidence="15">Uncharacterized protein</fullName>
    </submittedName>
</protein>
<feature type="transmembrane region" description="Helical" evidence="12">
    <location>
        <begin position="1230"/>
        <end position="1246"/>
    </location>
</feature>
<comment type="subcellular location">
    <subcellularLocation>
        <location evidence="1">Endomembrane system</location>
        <topology evidence="1">Multi-pass membrane protein</topology>
    </subcellularLocation>
</comment>
<feature type="transmembrane region" description="Helical" evidence="12">
    <location>
        <begin position="778"/>
        <end position="799"/>
    </location>
</feature>
<comment type="similarity">
    <text evidence="3">Belongs to the glycosyltransferase 39 family.</text>
</comment>
<feature type="transmembrane region" description="Helical" evidence="12">
    <location>
        <begin position="1048"/>
        <end position="1069"/>
    </location>
</feature>
<dbReference type="EMBL" id="VLTL01000012">
    <property type="protein sequence ID" value="KAA0170562.1"/>
    <property type="molecule type" value="Genomic_DNA"/>
</dbReference>
<comment type="caution">
    <text evidence="15">The sequence shown here is derived from an EMBL/GenBank/DDBJ whole genome shotgun (WGS) entry which is preliminary data.</text>
</comment>
<feature type="region of interest" description="Disordered" evidence="11">
    <location>
        <begin position="146"/>
        <end position="271"/>
    </location>
</feature>
<feature type="transmembrane region" description="Helical" evidence="12">
    <location>
        <begin position="1076"/>
        <end position="1093"/>
    </location>
</feature>
<evidence type="ECO:0000256" key="11">
    <source>
        <dbReference type="SAM" id="MobiDB-lite"/>
    </source>
</evidence>
<feature type="region of interest" description="Disordered" evidence="11">
    <location>
        <begin position="283"/>
        <end position="330"/>
    </location>
</feature>
<dbReference type="GO" id="GO:0000030">
    <property type="term" value="F:mannosyltransferase activity"/>
    <property type="evidence" value="ECO:0007669"/>
    <property type="project" value="InterPro"/>
</dbReference>
<dbReference type="GO" id="GO:0012505">
    <property type="term" value="C:endomembrane system"/>
    <property type="evidence" value="ECO:0007669"/>
    <property type="project" value="UniProtKB-SubCell"/>
</dbReference>
<dbReference type="PANTHER" id="PTHR10050:SF51">
    <property type="entry name" value="PROTEIN O-MANNOSYL-TRANSFERASE 1"/>
    <property type="match status" value="1"/>
</dbReference>
<feature type="domain" description="ArnT-like N-terminal" evidence="13">
    <location>
        <begin position="967"/>
        <end position="1126"/>
    </location>
</feature>
<feature type="transmembrane region" description="Helical" evidence="12">
    <location>
        <begin position="860"/>
        <end position="880"/>
    </location>
</feature>
<accession>A0A5A8DYI5</accession>
<evidence type="ECO:0000313" key="16">
    <source>
        <dbReference type="Proteomes" id="UP000324907"/>
    </source>
</evidence>
<keyword evidence="4" id="KW-0328">Glycosyltransferase</keyword>
<feature type="transmembrane region" description="Helical" evidence="12">
    <location>
        <begin position="1481"/>
        <end position="1504"/>
    </location>
</feature>
<feature type="transmembrane region" description="Helical" evidence="12">
    <location>
        <begin position="1099"/>
        <end position="1120"/>
    </location>
</feature>
<dbReference type="Gene3D" id="2.60.120.200">
    <property type="match status" value="1"/>
</dbReference>
<feature type="coiled-coil region" evidence="10">
    <location>
        <begin position="72"/>
        <end position="102"/>
    </location>
</feature>
<sequence length="3019" mass="315040">MVRGSQRCMRGTVASAGKLGQSIGSSLSELASWLSSTLNPAAKEADREEAWATAEAAVLEAEERRIRMEEAMQIQTEAEAEAQRRRDQAELERAELEEAERANVLQSVASSSASLLKDEVAALSDELGEAGGDAEGGLARFSAHSFAEDDNGASGSSGRERPEGRGRGTGAARGGVALPGTTASATGAAAAAAAAHAAADAARQEAARREDLAAKEAERARAAAAKEEAAREAEEAARALREAAERDAAAARAEEAATRVAQEELEAARKAADEAIASAVAAGVTFDGEDDPEMAEMVAQSRRRAKEEEDLRRRKLAEEAEAASDRIRAESLSRAQKAALEAERLRLVAIRSRPRTPPPPKGPELAAVSDSGGEDPANPLPAAFLLALEGALPPELVPPLAEEDILSPEEALRRLRNQHETYHSAAKRRRERRLAAGYAPDPEGTEEGAGIAGAGQGADLTGVTVRSRAQWLGGMRWRQAALLVGATLLGKPVVARRLELQEDGPQGGPPVPSMTLEDVESHPPAASGPPTDTRPSRGPGHRGRRSSLVVVAGGAGGQQRLTPGSKGGPGSSRAASKRRFRLPTAADAGAPPDAEARPGHARKGSSKASLPSRDDSEELNAKVQLQVSSWSFGNIMGVLEPVIEFGTVGAVAFRGFALGLWDLPSSETISVAIQGIVFESSLGELLSAAGVSGGASGNSTSTAATAAATAVEFGDGASPVTLFKQLFWACAAVALVFPLLSLRGVRRAREGKLGTVTGVDGRRRPAPLLSFEGVYMQLLSLAGGIGFFFIIKTLLGMLACNYTAEGTPLYQDPTIQCWRGFHLAWVALAIVSGLLYYPLATFISPSMAYASPSLDLKYSLGWTVAASQAKLLLSAAMVFFPPAPKSSTDPGSRGKAVELQRIGSPAMSAVQHRGTARTRKGAGAEVVGDDAAPSAASPRLPESADDAQEETSELFWGLPEWPTMHVLLFALGVLTRFYRLDSPRGVVFDEHHFGRFTNQYNRGTYLFDIHPPLGKLVFYVVSRIAGYNPDACDYAEISNVYGEDCNFMPLRATAALFGCLTVPLLYSICRRMGCRVVAASFGALLFLTDNLNLIESRLILVDSQLIFFAALSLWVALCYWERRRKHEDAVLLLGRSLARVKASARDVSKTGSGSVDSDDVINRGYGSLGVWVPPPFTIIARPGRSTSDGDDLGTSEVQNPVAVEAAAYGIGRPKHERATPPAIMTIAERMVWAVVLGTVCGCAVSIKWTNLATPGMIAIESFFGLFFLREAAPLPDLLVMGASALFVYTLWFFIHFALLPFTGDGDAFMRVEFQRTIINNTNYDPNAPKPFFLTSFVQLNQEMLSANARIDTPHHWMSKWWTWPINARGVLYYSKDIGKDNQLIYLVGNPAVIWLVLIGVLGGFAVLLTYCRYRSGPDTFFPNWMRAFSSTLTYTCLVWLINLIPYILVSRAAFVYHYMPALLYAELATAILVDKVSGNQVGFVVQVLSAIVVGVWLLFAPWVYGIPMPCLAALPGGRIETHALNPRDHKPANSTSAAAAARSRRAHPFAGPMRYGLAAAVLVAAALAATVAGGSVKVSGQHALFGDSAPTGNRSGFGGALEWVGGMGAMTEMCSPGDAFGSALAWIGEDLNGDSKLNELAVGAPGRGSQGAVVILSLGSNGSASTLAVIEPGDGAALGFGSVLAWIPRDLDGDGFMAQMLVAAPQSHSGDAFVFSVVFNDTGGVRSIRSHNLGAAGDDSGTAVALAVMARDVDGNVSTAEILVGVPSATAPGNVTHAGAVHLLSVDAFGQFVSDQPLSASSTPVTGQRYGCSVAWTAADLDSDPWTSEAAVASCPAWPQNSSVSVISISQSGSAWETASWSLSEPLAGPTLPMGWSDIDVDGDGAINDLLVGSPSAPGGGSIKVFSVDLYEGAKLTGSIEAGTSGLPANATTGGMLLGAVLARPVLAGNLVATAFRDHADQDAVMVLALDNRTRSPAGSNCSDGFAVLHSIQPTSRDPGSVVFCNANVYPVSVGNCIGLSIGHAHPDRFDFGYAVGHTDLERFDLGHPVGFAEPVRVVVADNDSITIGNSLSPAAFFTTSGMTTAANLATIRFLVKPIGDSNGGAGGVVFSNAVSEGHPALSLLSSGDKASMLTVGLSPSLRPFLHISSVERLANGSLAWERFSMDSTQGFAAESSWTTVAFSRSATDVKLYVSGYLSDTWPLATLHIDTSNSVLNRVVPPLIGASPGNGSASSSFLGHVDDLMGWSLPLSATDVSALESKSFSPLSLPPALVMLYDFDAVRRCDTRGMAGSGADPAQQVLTVEDRVGAIPAAATFGHIASVGHAALEAAVSRGGVLPTVGDADFAVATSGLPGAPLTMPVVSTYSYDNYPISSQPAPVRLAPCGFCAGRIGPVPDAGLSGLPDLALEVPVSAGSCSSPNASLSGQAECTGVSVVCRSLSGAVRLSAVPLPRLPGAAQASERGRSALVCGVGSPIRGTASDFLAGAAAGVAAGDEATGLARLRWKAGANSLLTADTLALNATSRPACARAFMPYALAPQEADALSALGWNATGEGSAADSERLSTLQAMAGGVPVAGVALAPTNASLADKDRAAARAHHLSLAQEASFDGRTLPTSSIAIVGVHLLPTEPVPEAVLDSVAGTISEAALRSTLHSRIMLRRLVRVARDRHLGAAPEQANASSADGPAPGLSQAPGPALQQAPTSLAGTLVLDGSAWRGLLPLRYYRSELGETAMSALTPVVAAAAKPLSFVRTGPIESELVAPGLSSGLDPLPASVGQTSEGSTPATEAMHLSPVAVPPAQIGTRQLAVQIRHFACDRSEPGWPRWPHGELSTVLVKVTARFSLQSPSPGRLSIFLSMVATLLKERIGLSTSAATPFTAAEPWMAETSGWLSRQEVWVDIDAQNATLRPLHTPTGLASLAGEPALELNGTALGDLGSLVELSFTVRVQTRLVQREQFAQVVLDDIPQLSAAISVAGRELGLQQLRSSIDAAHKIARAVSVASGHGESWAQRQRCVASFA</sequence>
<feature type="compositionally biased region" description="Low complexity" evidence="11">
    <location>
        <begin position="583"/>
        <end position="593"/>
    </location>
</feature>
<keyword evidence="5" id="KW-0808">Transferase</keyword>
<dbReference type="Pfam" id="PF16192">
    <property type="entry name" value="PMT_4TMC"/>
    <property type="match status" value="1"/>
</dbReference>
<dbReference type="GO" id="GO:0016020">
    <property type="term" value="C:membrane"/>
    <property type="evidence" value="ECO:0007669"/>
    <property type="project" value="InterPro"/>
</dbReference>